<dbReference type="EMBL" id="FOHW01000014">
    <property type="protein sequence ID" value="SET47909.1"/>
    <property type="molecule type" value="Genomic_DNA"/>
</dbReference>
<dbReference type="AlphaFoldDB" id="A0A1I0ER95"/>
<evidence type="ECO:0000313" key="3">
    <source>
        <dbReference type="Proteomes" id="UP000182332"/>
    </source>
</evidence>
<gene>
    <name evidence="2" type="ORF">SAMN05216197_114102</name>
</gene>
<dbReference type="Pfam" id="PF15655">
    <property type="entry name" value="Imm-NTF2"/>
    <property type="match status" value="1"/>
</dbReference>
<evidence type="ECO:0000313" key="2">
    <source>
        <dbReference type="EMBL" id="SET47909.1"/>
    </source>
</evidence>
<evidence type="ECO:0000259" key="1">
    <source>
        <dbReference type="Pfam" id="PF15655"/>
    </source>
</evidence>
<dbReference type="RefSeq" id="WP_074889648.1">
    <property type="nucleotide sequence ID" value="NZ_FOHW01000014.1"/>
</dbReference>
<dbReference type="Proteomes" id="UP000182332">
    <property type="component" value="Unassembled WGS sequence"/>
</dbReference>
<dbReference type="InterPro" id="IPR028049">
    <property type="entry name" value="Imm-NTF2"/>
</dbReference>
<organism evidence="2 3">
    <name type="scientific">Pseudomonas graminis</name>
    <dbReference type="NCBI Taxonomy" id="158627"/>
    <lineage>
        <taxon>Bacteria</taxon>
        <taxon>Pseudomonadati</taxon>
        <taxon>Pseudomonadota</taxon>
        <taxon>Gammaproteobacteria</taxon>
        <taxon>Pseudomonadales</taxon>
        <taxon>Pseudomonadaceae</taxon>
        <taxon>Pseudomonas</taxon>
    </lineage>
</organism>
<dbReference type="OrthoDB" id="9019065at2"/>
<feature type="domain" description="NTF2 fold immunity protein" evidence="1">
    <location>
        <begin position="5"/>
        <end position="132"/>
    </location>
</feature>
<reference evidence="2 3" key="1">
    <citation type="submission" date="2016-10" db="EMBL/GenBank/DDBJ databases">
        <authorList>
            <person name="de Groot N.N."/>
        </authorList>
    </citation>
    <scope>NUCLEOTIDE SEQUENCE [LARGE SCALE GENOMIC DNA]</scope>
    <source>
        <strain evidence="2 3">DSM 11363</strain>
    </source>
</reference>
<name>A0A1I0ER95_9PSED</name>
<accession>A0A1I0ER95</accession>
<protein>
    <submittedName>
        <fullName evidence="2">NTF2 fold immunity protein</fullName>
    </submittedName>
</protein>
<sequence>MTNSAKDRLISFMAEMNQWETEFCAAQDEADGEGLDITPIKEDYKKKLEAVLDEYSLSHGSNRERLIDLGATVPATYQPTNDHIEDDPTDAIFMVQQSNGFRSKFRFFMVERGGTWFIDRKERAEGKDKWVRSCL</sequence>
<proteinExistence type="predicted"/>